<evidence type="ECO:0000259" key="1">
    <source>
        <dbReference type="Pfam" id="PF10686"/>
    </source>
</evidence>
<dbReference type="SUPFAM" id="SSF102405">
    <property type="entry name" value="MCP/YpsA-like"/>
    <property type="match status" value="1"/>
</dbReference>
<keyword evidence="3" id="KW-1185">Reference proteome</keyword>
<name>A0A0M0GD00_SPOGL</name>
<dbReference type="InterPro" id="IPR019627">
    <property type="entry name" value="YAcAr"/>
</dbReference>
<dbReference type="Gene3D" id="3.40.50.450">
    <property type="match status" value="1"/>
</dbReference>
<organism evidence="2 3">
    <name type="scientific">Sporosarcina globispora</name>
    <name type="common">Bacillus globisporus</name>
    <dbReference type="NCBI Taxonomy" id="1459"/>
    <lineage>
        <taxon>Bacteria</taxon>
        <taxon>Bacillati</taxon>
        <taxon>Bacillota</taxon>
        <taxon>Bacilli</taxon>
        <taxon>Bacillales</taxon>
        <taxon>Caryophanaceae</taxon>
        <taxon>Sporosarcina</taxon>
    </lineage>
</organism>
<dbReference type="Pfam" id="PF10686">
    <property type="entry name" value="YAcAr"/>
    <property type="match status" value="1"/>
</dbReference>
<dbReference type="RefSeq" id="WP_053434763.1">
    <property type="nucleotide sequence ID" value="NZ_LGUF01000007.1"/>
</dbReference>
<evidence type="ECO:0000313" key="3">
    <source>
        <dbReference type="Proteomes" id="UP000037109"/>
    </source>
</evidence>
<sequence>MFKVVVAGGRDFNDYELLKETLNHLLQKKLPDVEIVSGAARGADSLGERYAQELDLSLHRKPAYWEKLGKSDGYRRNAEMAKYADAAVCFWDGKSKGTKHMIDLAEKEGLQIKVIKY</sequence>
<dbReference type="EMBL" id="LGUF01000007">
    <property type="protein sequence ID" value="KON87412.1"/>
    <property type="molecule type" value="Genomic_DNA"/>
</dbReference>
<dbReference type="OrthoDB" id="572639at2"/>
<protein>
    <recommendedName>
        <fullName evidence="1">YspA cpYpsA-related SLOG domain-containing protein</fullName>
    </recommendedName>
</protein>
<feature type="domain" description="YspA cpYpsA-related SLOG" evidence="1">
    <location>
        <begin position="3"/>
        <end position="67"/>
    </location>
</feature>
<dbReference type="Proteomes" id="UP000037109">
    <property type="component" value="Unassembled WGS sequence"/>
</dbReference>
<gene>
    <name evidence="2" type="ORF">AF332_11630</name>
</gene>
<dbReference type="STRING" id="1459.AF332_11630"/>
<comment type="caution">
    <text evidence="2">The sequence shown here is derived from an EMBL/GenBank/DDBJ whole genome shotgun (WGS) entry which is preliminary data.</text>
</comment>
<proteinExistence type="predicted"/>
<evidence type="ECO:0000313" key="2">
    <source>
        <dbReference type="EMBL" id="KON87412.1"/>
    </source>
</evidence>
<reference evidence="3" key="1">
    <citation type="submission" date="2015-07" db="EMBL/GenBank/DDBJ databases">
        <title>Fjat-10036 dsm4.</title>
        <authorList>
            <person name="Liu B."/>
            <person name="Wang J."/>
            <person name="Zhu Y."/>
            <person name="Liu G."/>
            <person name="Chen Q."/>
            <person name="Chen Z."/>
            <person name="Lan J."/>
            <person name="Che J."/>
            <person name="Ge C."/>
            <person name="Shi H."/>
            <person name="Pan Z."/>
            <person name="Liu X."/>
        </authorList>
    </citation>
    <scope>NUCLEOTIDE SEQUENCE [LARGE SCALE GENOMIC DNA]</scope>
    <source>
        <strain evidence="3">DSM 4</strain>
    </source>
</reference>
<dbReference type="AlphaFoldDB" id="A0A0M0GD00"/>
<dbReference type="PATRIC" id="fig|1459.3.peg.2502"/>
<accession>A0A0M0GD00</accession>